<dbReference type="Proteomes" id="UP000500895">
    <property type="component" value="Chromosome"/>
</dbReference>
<dbReference type="EMBL" id="CP050066">
    <property type="protein sequence ID" value="QIP08537.1"/>
    <property type="molecule type" value="Genomic_DNA"/>
</dbReference>
<reference evidence="2 3" key="1">
    <citation type="journal article" date="2020" name="Int. J. Syst. Evol. Microbiol.">
        <title>Description and complete genome sequences of Bradyrhizobium symbiodeficiens sp. nov., a non-symbiotic bacterium associated with legumes native to Canada.</title>
        <authorList>
            <person name="Bromfield E.S.P."/>
            <person name="Cloutier S."/>
            <person name="Nguyen H.D.T."/>
        </authorList>
    </citation>
    <scope>NUCLEOTIDE SEQUENCE [LARGE SCALE GENOMIC DNA]</scope>
    <source>
        <strain evidence="2 3">101S1MB</strain>
    </source>
</reference>
<sequence length="81" mass="8341">MKAPFATALTYMVPFPSSAAAFADAGTKIGTEPAAQFAVVTVVLDAPVVSVTLPTAFDRPAASCWIASTIFFRSVSVMPGT</sequence>
<dbReference type="RefSeq" id="WP_166468625.1">
    <property type="nucleotide sequence ID" value="NZ_CP050066.2"/>
</dbReference>
<accession>A0A6G9A7T6</accession>
<proteinExistence type="predicted"/>
<evidence type="ECO:0000313" key="2">
    <source>
        <dbReference type="EMBL" id="QIP08537.1"/>
    </source>
</evidence>
<keyword evidence="1" id="KW-0732">Signal</keyword>
<organism evidence="2 3">
    <name type="scientific">Bradyrhizobium symbiodeficiens</name>
    <dbReference type="NCBI Taxonomy" id="1404367"/>
    <lineage>
        <taxon>Bacteria</taxon>
        <taxon>Pseudomonadati</taxon>
        <taxon>Pseudomonadota</taxon>
        <taxon>Alphaproteobacteria</taxon>
        <taxon>Hyphomicrobiales</taxon>
        <taxon>Nitrobacteraceae</taxon>
        <taxon>Bradyrhizobium</taxon>
    </lineage>
</organism>
<gene>
    <name evidence="2" type="ORF">HAV00_20755</name>
</gene>
<protein>
    <recommendedName>
        <fullName evidence="4">Secreted protein</fullName>
    </recommendedName>
</protein>
<evidence type="ECO:0000313" key="3">
    <source>
        <dbReference type="Proteomes" id="UP000500895"/>
    </source>
</evidence>
<evidence type="ECO:0008006" key="4">
    <source>
        <dbReference type="Google" id="ProtNLM"/>
    </source>
</evidence>
<name>A0A6G9A7T6_9BRAD</name>
<feature type="chain" id="PRO_5026259041" description="Secreted protein" evidence="1">
    <location>
        <begin position="20"/>
        <end position="81"/>
    </location>
</feature>
<evidence type="ECO:0000256" key="1">
    <source>
        <dbReference type="SAM" id="SignalP"/>
    </source>
</evidence>
<dbReference type="AlphaFoldDB" id="A0A6G9A7T6"/>
<feature type="signal peptide" evidence="1">
    <location>
        <begin position="1"/>
        <end position="19"/>
    </location>
</feature>